<accession>A0A3P8B3A6</accession>
<reference evidence="1 2" key="1">
    <citation type="submission" date="2018-11" db="EMBL/GenBank/DDBJ databases">
        <authorList>
            <consortium name="Pathogen Informatics"/>
        </authorList>
    </citation>
    <scope>NUCLEOTIDE SEQUENCE [LARGE SCALE GENOMIC DNA]</scope>
</reference>
<dbReference type="Proteomes" id="UP000050761">
    <property type="component" value="Unassembled WGS sequence"/>
</dbReference>
<organism evidence="2 3">
    <name type="scientific">Heligmosomoides polygyrus</name>
    <name type="common">Parasitic roundworm</name>
    <dbReference type="NCBI Taxonomy" id="6339"/>
    <lineage>
        <taxon>Eukaryota</taxon>
        <taxon>Metazoa</taxon>
        <taxon>Ecdysozoa</taxon>
        <taxon>Nematoda</taxon>
        <taxon>Chromadorea</taxon>
        <taxon>Rhabditida</taxon>
        <taxon>Rhabditina</taxon>
        <taxon>Rhabditomorpha</taxon>
        <taxon>Strongyloidea</taxon>
        <taxon>Heligmosomidae</taxon>
        <taxon>Heligmosomoides</taxon>
    </lineage>
</organism>
<gene>
    <name evidence="1" type="ORF">HPBE_LOCUS15836</name>
</gene>
<dbReference type="WBParaSite" id="HPBE_0001583701-mRNA-1">
    <property type="protein sequence ID" value="HPBE_0001583701-mRNA-1"/>
    <property type="gene ID" value="HPBE_0001583701"/>
</dbReference>
<keyword evidence="2" id="KW-1185">Reference proteome</keyword>
<evidence type="ECO:0000313" key="2">
    <source>
        <dbReference type="Proteomes" id="UP000050761"/>
    </source>
</evidence>
<protein>
    <submittedName>
        <fullName evidence="1 3">Uncharacterized protein</fullName>
    </submittedName>
</protein>
<dbReference type="EMBL" id="UZAH01029070">
    <property type="protein sequence ID" value="VDP04088.1"/>
    <property type="molecule type" value="Genomic_DNA"/>
</dbReference>
<sequence>MSANEGYFLLPPALQQLPSFLVAPPSAAIPGTGTPPPPLGLNVVDSRATSSDEELDPSTRCAVRVLRRVSAFT</sequence>
<evidence type="ECO:0000313" key="1">
    <source>
        <dbReference type="EMBL" id="VDP04088.1"/>
    </source>
</evidence>
<dbReference type="AlphaFoldDB" id="A0A183G376"/>
<proteinExistence type="predicted"/>
<reference evidence="3" key="2">
    <citation type="submission" date="2019-09" db="UniProtKB">
        <authorList>
            <consortium name="WormBaseParasite"/>
        </authorList>
    </citation>
    <scope>IDENTIFICATION</scope>
</reference>
<accession>A0A183G376</accession>
<evidence type="ECO:0000313" key="3">
    <source>
        <dbReference type="WBParaSite" id="HPBE_0001583701-mRNA-1"/>
    </source>
</evidence>
<name>A0A183G376_HELPZ</name>